<dbReference type="EMBL" id="LT598448">
    <property type="protein sequence ID" value="SCU88014.1"/>
    <property type="molecule type" value="Genomic_DNA"/>
</dbReference>
<dbReference type="Proteomes" id="UP000189911">
    <property type="component" value="Chromosome D"/>
</dbReference>
<feature type="domain" description="Importin N-terminal" evidence="6">
    <location>
        <begin position="76"/>
        <end position="136"/>
    </location>
</feature>
<dbReference type="InterPro" id="IPR016024">
    <property type="entry name" value="ARM-type_fold"/>
</dbReference>
<comment type="subcellular location">
    <subcellularLocation>
        <location evidence="1">Nucleus</location>
    </subcellularLocation>
</comment>
<dbReference type="InterPro" id="IPR011989">
    <property type="entry name" value="ARM-like"/>
</dbReference>
<reference evidence="8" key="1">
    <citation type="submission" date="2016-03" db="EMBL/GenBank/DDBJ databases">
        <authorList>
            <person name="Devillers Hugo."/>
        </authorList>
    </citation>
    <scope>NUCLEOTIDE SEQUENCE [LARGE SCALE GENOMIC DNA]</scope>
</reference>
<dbReference type="SUPFAM" id="SSF48371">
    <property type="entry name" value="ARM repeat"/>
    <property type="match status" value="1"/>
</dbReference>
<dbReference type="Gene3D" id="1.25.10.10">
    <property type="entry name" value="Leucine-rich Repeat Variant"/>
    <property type="match status" value="1"/>
</dbReference>
<dbReference type="GO" id="GO:0005635">
    <property type="term" value="C:nuclear envelope"/>
    <property type="evidence" value="ECO:0007669"/>
    <property type="project" value="TreeGrafter"/>
</dbReference>
<dbReference type="PANTHER" id="PTHR10997">
    <property type="entry name" value="IMPORTIN-7, 8, 11"/>
    <property type="match status" value="1"/>
</dbReference>
<evidence type="ECO:0000256" key="4">
    <source>
        <dbReference type="ARBA" id="ARBA00023242"/>
    </source>
</evidence>
<dbReference type="GO" id="GO:0006606">
    <property type="term" value="P:protein import into nucleus"/>
    <property type="evidence" value="ECO:0007669"/>
    <property type="project" value="TreeGrafter"/>
</dbReference>
<evidence type="ECO:0000313" key="8">
    <source>
        <dbReference type="Proteomes" id="UP000189911"/>
    </source>
</evidence>
<organism evidence="7 8">
    <name type="scientific">Lachancea nothofagi CBS 11611</name>
    <dbReference type="NCBI Taxonomy" id="1266666"/>
    <lineage>
        <taxon>Eukaryota</taxon>
        <taxon>Fungi</taxon>
        <taxon>Dikarya</taxon>
        <taxon>Ascomycota</taxon>
        <taxon>Saccharomycotina</taxon>
        <taxon>Saccharomycetes</taxon>
        <taxon>Saccharomycetales</taxon>
        <taxon>Saccharomycetaceae</taxon>
        <taxon>Lachancea</taxon>
    </lineage>
</organism>
<feature type="region of interest" description="Disordered" evidence="5">
    <location>
        <begin position="983"/>
        <end position="1030"/>
    </location>
</feature>
<keyword evidence="3" id="KW-0653">Protein transport</keyword>
<evidence type="ECO:0000259" key="6">
    <source>
        <dbReference type="PROSITE" id="PS50166"/>
    </source>
</evidence>
<dbReference type="InterPro" id="IPR001494">
    <property type="entry name" value="Importin-beta_N"/>
</dbReference>
<evidence type="ECO:0000256" key="3">
    <source>
        <dbReference type="ARBA" id="ARBA00022927"/>
    </source>
</evidence>
<feature type="region of interest" description="Disordered" evidence="5">
    <location>
        <begin position="946"/>
        <end position="970"/>
    </location>
</feature>
<evidence type="ECO:0000256" key="2">
    <source>
        <dbReference type="ARBA" id="ARBA00022448"/>
    </source>
</evidence>
<evidence type="ECO:0000256" key="5">
    <source>
        <dbReference type="SAM" id="MobiDB-lite"/>
    </source>
</evidence>
<dbReference type="InterPro" id="IPR056840">
    <property type="entry name" value="HEAT_IPO9_central"/>
</dbReference>
<dbReference type="GO" id="GO:0031267">
    <property type="term" value="F:small GTPase binding"/>
    <property type="evidence" value="ECO:0007669"/>
    <property type="project" value="InterPro"/>
</dbReference>
<accession>A0A1G4JCZ6</accession>
<gene>
    <name evidence="7" type="ORF">LANO_0D00804G</name>
</gene>
<keyword evidence="8" id="KW-1185">Reference proteome</keyword>
<dbReference type="GO" id="GO:0005829">
    <property type="term" value="C:cytosol"/>
    <property type="evidence" value="ECO:0007669"/>
    <property type="project" value="TreeGrafter"/>
</dbReference>
<sequence>MRVSSYHQCSNLDFLIDLTMSPVFIQNQAKMAELDSTELVNAIVGGQSSDNTVREHCEAFIWQKMAESPGSGCTMLMELACRSESKLENRLYALLALRKLITMYWSAGFESYRGPPGVGEEGKVIIRDALLKLGLDDAQDSRVVASSSYCIVQIAAVDFPDDWPQLLETVFGAIINRQSLSALRVLNEVFDDVVSEEMFFQGGVGWKTLQLVTEILKSPNFSLQAKISAGKLYKTCLGQLQSRAATATKELRDSLKLHLRNAISIFLLIARSHSSLDPSDVDVPRMLQIAFQCLNTIKTSFTHKIVTENIDQEIKSLVIDILVSVAHIMEYNEVSADSDEFTAFDDLGCEVMQMLGNLHDTPLEEPELDIIVKSSIACSGLRKEEIEDWQSDFNTFASREEGLSGLFTMRDACEEYLTDAINSTQRAVTTRLLSHFSELKADDWRFQESILFLIRPICENEENHEINEGIQLLDLLMFVSQRMLAPGSNLHPLLLCRILIVVPRILDGFRSQIDDFENVVKSFLKATLPLALTTSTTVTKLAFLMSFTDYYRFCLLEPITGSDLDEIRCAVCQLIEEVSPDSEEDTVSVILEALTSVVSTKANDDKSSPFYHEALQLLLKISVKNPSDVQVVLEAQDCLSKLLTHVSTEVYVEYSKTCIPLFVNTLTRMIEDKITYSPIVCLSLELLKVFMRKKPSDGFVPATISAYVLKPLTEILLSSSDDAVTQLSSDCLVYLIQNSPSQEISPHLPMIISTLEKLLSLETSDSGAMNVGSLVVVVLEKFSLELQDLYPKILEAATRKFIEAQNISTAENLVFLFCYLISINPREAINFLSSFNIGGTGSNALSAVLPKWLEAFEVVRGDKRIKENIKALSILFFQSDERIASLMVNGDLIPYAGDLIVTRSMAKSMPQEYTKVTAYEKLVKVFVAELEFQSKERNLEKYIPTGVENYGEMSGREGGDQDGEDDGDWEDVDGALEFERLQRHLDDDSGIASDEYEEEDGNPTDESGDEDEEVYDSEGKSHRKSQVREPSVRDLLTSFFREAAAKNINNFQEIYGRLSDHEKEVLSENLL</sequence>
<name>A0A1G4JCZ6_9SACH</name>
<evidence type="ECO:0000313" key="7">
    <source>
        <dbReference type="EMBL" id="SCU88014.1"/>
    </source>
</evidence>
<dbReference type="Pfam" id="PF03810">
    <property type="entry name" value="IBN_N"/>
    <property type="match status" value="1"/>
</dbReference>
<dbReference type="AlphaFoldDB" id="A0A1G4JCZ6"/>
<dbReference type="Pfam" id="PF25018">
    <property type="entry name" value="HEAT_IPO9_c"/>
    <property type="match status" value="1"/>
</dbReference>
<keyword evidence="4" id="KW-0539">Nucleus</keyword>
<keyword evidence="2" id="KW-0813">Transport</keyword>
<dbReference type="OrthoDB" id="431626at2759"/>
<dbReference type="PROSITE" id="PS50166">
    <property type="entry name" value="IMPORTIN_B_NT"/>
    <property type="match status" value="1"/>
</dbReference>
<feature type="compositionally biased region" description="Acidic residues" evidence="5">
    <location>
        <begin position="960"/>
        <end position="970"/>
    </location>
</feature>
<protein>
    <submittedName>
        <fullName evidence="7">LANO_0D00804g1_1</fullName>
    </submittedName>
</protein>
<dbReference type="PANTHER" id="PTHR10997:SF9">
    <property type="entry name" value="IMPORTIN-9"/>
    <property type="match status" value="1"/>
</dbReference>
<proteinExistence type="predicted"/>
<feature type="compositionally biased region" description="Acidic residues" evidence="5">
    <location>
        <begin position="994"/>
        <end position="1016"/>
    </location>
</feature>
<evidence type="ECO:0000256" key="1">
    <source>
        <dbReference type="ARBA" id="ARBA00004123"/>
    </source>
</evidence>